<dbReference type="FunFam" id="1.10.10.10:FF:000214">
    <property type="entry name" value="Methylated-DNA--protein-cysteine methyltransferase"/>
    <property type="match status" value="1"/>
</dbReference>
<dbReference type="EC" id="2.1.1.63" evidence="3"/>
<evidence type="ECO:0000313" key="12">
    <source>
        <dbReference type="EMBL" id="MBC8335820.1"/>
    </source>
</evidence>
<dbReference type="GO" id="GO:0043565">
    <property type="term" value="F:sequence-specific DNA binding"/>
    <property type="evidence" value="ECO:0007669"/>
    <property type="project" value="InterPro"/>
</dbReference>
<keyword evidence="9" id="KW-0234">DNA repair</keyword>
<dbReference type="Pfam" id="PF02870">
    <property type="entry name" value="Methyltransf_1N"/>
    <property type="match status" value="1"/>
</dbReference>
<dbReference type="PROSITE" id="PS00374">
    <property type="entry name" value="MGMT"/>
    <property type="match status" value="1"/>
</dbReference>
<dbReference type="InterPro" id="IPR008332">
    <property type="entry name" value="MethylG_MeTrfase_N"/>
</dbReference>
<evidence type="ECO:0000259" key="11">
    <source>
        <dbReference type="PROSITE" id="PS01124"/>
    </source>
</evidence>
<dbReference type="InterPro" id="IPR036217">
    <property type="entry name" value="MethylDNA_cys_MeTrfase_DNAb"/>
</dbReference>
<dbReference type="CDD" id="cd06445">
    <property type="entry name" value="ATase"/>
    <property type="match status" value="1"/>
</dbReference>
<dbReference type="NCBIfam" id="TIGR00589">
    <property type="entry name" value="ogt"/>
    <property type="match status" value="1"/>
</dbReference>
<dbReference type="Pfam" id="PF01035">
    <property type="entry name" value="DNA_binding_1"/>
    <property type="match status" value="1"/>
</dbReference>
<evidence type="ECO:0000256" key="10">
    <source>
        <dbReference type="ARBA" id="ARBA00049348"/>
    </source>
</evidence>
<dbReference type="InterPro" id="IPR018060">
    <property type="entry name" value="HTH_AraC"/>
</dbReference>
<dbReference type="GO" id="GO:0003700">
    <property type="term" value="F:DNA-binding transcription factor activity"/>
    <property type="evidence" value="ECO:0007669"/>
    <property type="project" value="InterPro"/>
</dbReference>
<name>A0A8J6TII7_9CHLR</name>
<evidence type="ECO:0000313" key="13">
    <source>
        <dbReference type="Proteomes" id="UP000614469"/>
    </source>
</evidence>
<evidence type="ECO:0000256" key="5">
    <source>
        <dbReference type="ARBA" id="ARBA00022679"/>
    </source>
</evidence>
<dbReference type="InterPro" id="IPR036631">
    <property type="entry name" value="MGMT_N_sf"/>
</dbReference>
<evidence type="ECO:0000256" key="9">
    <source>
        <dbReference type="ARBA" id="ARBA00023204"/>
    </source>
</evidence>
<accession>A0A8J6TII7</accession>
<dbReference type="SMART" id="SM00342">
    <property type="entry name" value="HTH_ARAC"/>
    <property type="match status" value="1"/>
</dbReference>
<dbReference type="EMBL" id="JACNJN010000124">
    <property type="protein sequence ID" value="MBC8335820.1"/>
    <property type="molecule type" value="Genomic_DNA"/>
</dbReference>
<evidence type="ECO:0000256" key="7">
    <source>
        <dbReference type="ARBA" id="ARBA00023015"/>
    </source>
</evidence>
<evidence type="ECO:0000256" key="4">
    <source>
        <dbReference type="ARBA" id="ARBA00022603"/>
    </source>
</evidence>
<dbReference type="Gene3D" id="3.30.160.70">
    <property type="entry name" value="Methylated DNA-protein cysteine methyltransferase domain"/>
    <property type="match status" value="1"/>
</dbReference>
<evidence type="ECO:0000256" key="3">
    <source>
        <dbReference type="ARBA" id="ARBA00011918"/>
    </source>
</evidence>
<evidence type="ECO:0000256" key="1">
    <source>
        <dbReference type="ARBA" id="ARBA00001286"/>
    </source>
</evidence>
<dbReference type="Pfam" id="PF12833">
    <property type="entry name" value="HTH_18"/>
    <property type="match status" value="1"/>
</dbReference>
<dbReference type="GO" id="GO:0032259">
    <property type="term" value="P:methylation"/>
    <property type="evidence" value="ECO:0007669"/>
    <property type="project" value="UniProtKB-KW"/>
</dbReference>
<feature type="domain" description="HTH araC/xylS-type" evidence="11">
    <location>
        <begin position="19"/>
        <end position="116"/>
    </location>
</feature>
<dbReference type="PANTHER" id="PTHR10815">
    <property type="entry name" value="METHYLATED-DNA--PROTEIN-CYSTEINE METHYLTRANSFERASE"/>
    <property type="match status" value="1"/>
</dbReference>
<keyword evidence="4 12" id="KW-0489">Methyltransferase</keyword>
<comment type="caution">
    <text evidence="12">The sequence shown here is derived from an EMBL/GenBank/DDBJ whole genome shotgun (WGS) entry which is preliminary data.</text>
</comment>
<keyword evidence="5 12" id="KW-0808">Transferase</keyword>
<keyword evidence="6" id="KW-0227">DNA damage</keyword>
<gene>
    <name evidence="12" type="ORF">H8E29_11165</name>
</gene>
<comment type="catalytic activity">
    <reaction evidence="10">
        <text>a 6-O-methyl-2'-deoxyguanosine in DNA + L-cysteinyl-[protein] = S-methyl-L-cysteinyl-[protein] + a 2'-deoxyguanosine in DNA</text>
        <dbReference type="Rhea" id="RHEA:24000"/>
        <dbReference type="Rhea" id="RHEA-COMP:10131"/>
        <dbReference type="Rhea" id="RHEA-COMP:10132"/>
        <dbReference type="Rhea" id="RHEA-COMP:11367"/>
        <dbReference type="Rhea" id="RHEA-COMP:11368"/>
        <dbReference type="ChEBI" id="CHEBI:29950"/>
        <dbReference type="ChEBI" id="CHEBI:82612"/>
        <dbReference type="ChEBI" id="CHEBI:85445"/>
        <dbReference type="ChEBI" id="CHEBI:85448"/>
        <dbReference type="EC" id="2.1.1.63"/>
    </reaction>
</comment>
<dbReference type="SUPFAM" id="SSF46689">
    <property type="entry name" value="Homeodomain-like"/>
    <property type="match status" value="1"/>
</dbReference>
<evidence type="ECO:0000256" key="8">
    <source>
        <dbReference type="ARBA" id="ARBA00023163"/>
    </source>
</evidence>
<reference evidence="12 13" key="1">
    <citation type="submission" date="2020-08" db="EMBL/GenBank/DDBJ databases">
        <title>Bridging the membrane lipid divide: bacteria of the FCB group superphylum have the potential to synthesize archaeal ether lipids.</title>
        <authorList>
            <person name="Villanueva L."/>
            <person name="Von Meijenfeldt F.A.B."/>
            <person name="Westbye A.B."/>
            <person name="Yadav S."/>
            <person name="Hopmans E.C."/>
            <person name="Dutilh B.E."/>
            <person name="Sinninghe Damste J.S."/>
        </authorList>
    </citation>
    <scope>NUCLEOTIDE SEQUENCE [LARGE SCALE GENOMIC DNA]</scope>
    <source>
        <strain evidence="12">NIOZ-UU36</strain>
    </source>
</reference>
<proteinExistence type="inferred from homology"/>
<dbReference type="GO" id="GO:0003908">
    <property type="term" value="F:methylated-DNA-[protein]-cysteine S-methyltransferase activity"/>
    <property type="evidence" value="ECO:0007669"/>
    <property type="project" value="UniProtKB-EC"/>
</dbReference>
<dbReference type="InterPro" id="IPR036388">
    <property type="entry name" value="WH-like_DNA-bd_sf"/>
</dbReference>
<comment type="catalytic activity">
    <reaction evidence="1">
        <text>a 4-O-methyl-thymidine in DNA + L-cysteinyl-[protein] = a thymidine in DNA + S-methyl-L-cysteinyl-[protein]</text>
        <dbReference type="Rhea" id="RHEA:53428"/>
        <dbReference type="Rhea" id="RHEA-COMP:10131"/>
        <dbReference type="Rhea" id="RHEA-COMP:10132"/>
        <dbReference type="Rhea" id="RHEA-COMP:13555"/>
        <dbReference type="Rhea" id="RHEA-COMP:13556"/>
        <dbReference type="ChEBI" id="CHEBI:29950"/>
        <dbReference type="ChEBI" id="CHEBI:82612"/>
        <dbReference type="ChEBI" id="CHEBI:137386"/>
        <dbReference type="ChEBI" id="CHEBI:137387"/>
        <dbReference type="EC" id="2.1.1.63"/>
    </reaction>
</comment>
<comment type="similarity">
    <text evidence="2">Belongs to the MGMT family.</text>
</comment>
<dbReference type="SUPFAM" id="SSF46767">
    <property type="entry name" value="Methylated DNA-protein cysteine methyltransferase, C-terminal domain"/>
    <property type="match status" value="1"/>
</dbReference>
<dbReference type="InterPro" id="IPR014048">
    <property type="entry name" value="MethylDNA_cys_MeTrfase_DNA-bd"/>
</dbReference>
<dbReference type="Gene3D" id="1.10.10.10">
    <property type="entry name" value="Winged helix-like DNA-binding domain superfamily/Winged helix DNA-binding domain"/>
    <property type="match status" value="1"/>
</dbReference>
<dbReference type="SUPFAM" id="SSF53155">
    <property type="entry name" value="Methylated DNA-protein cysteine methyltransferase domain"/>
    <property type="match status" value="1"/>
</dbReference>
<evidence type="ECO:0000256" key="2">
    <source>
        <dbReference type="ARBA" id="ARBA00008711"/>
    </source>
</evidence>
<dbReference type="Gene3D" id="1.10.10.60">
    <property type="entry name" value="Homeodomain-like"/>
    <property type="match status" value="1"/>
</dbReference>
<dbReference type="InterPro" id="IPR009057">
    <property type="entry name" value="Homeodomain-like_sf"/>
</dbReference>
<evidence type="ECO:0000256" key="6">
    <source>
        <dbReference type="ARBA" id="ARBA00022763"/>
    </source>
</evidence>
<dbReference type="PANTHER" id="PTHR10815:SF13">
    <property type="entry name" value="METHYLATED-DNA--PROTEIN-CYSTEINE METHYLTRANSFERASE"/>
    <property type="match status" value="1"/>
</dbReference>
<keyword evidence="7" id="KW-0805">Transcription regulation</keyword>
<dbReference type="GO" id="GO:0006281">
    <property type="term" value="P:DNA repair"/>
    <property type="evidence" value="ECO:0007669"/>
    <property type="project" value="UniProtKB-KW"/>
</dbReference>
<organism evidence="12 13">
    <name type="scientific">Candidatus Desulfolinea nitratireducens</name>
    <dbReference type="NCBI Taxonomy" id="2841698"/>
    <lineage>
        <taxon>Bacteria</taxon>
        <taxon>Bacillati</taxon>
        <taxon>Chloroflexota</taxon>
        <taxon>Anaerolineae</taxon>
        <taxon>Anaerolineales</taxon>
        <taxon>Anaerolineales incertae sedis</taxon>
        <taxon>Candidatus Desulfolinea</taxon>
    </lineage>
</organism>
<sequence length="297" mass="33336">MNEINYDFQQAATDYAIIEKAIHFIELHQRRQPTLKEIAESVNLSEYHFQRLFTRWVGISPKRFLQFLTKENAKVLLSNANSLLEVTYKTGLSSPGRLHDLFVQTEAITPGEYKHKGAGLTIRFGSHPTPFGQCLLAATERGICNISFDTEKEALKNLHKEWQQATLVEDAAHTRTFVEKIFSPAKAGETPLSLDLRGTNFQIQVWEALLRIPAGQVNTYQGVAVSINQPKASRAVGNAVARNPIPMLIPCHRVIRATGEFGNYAFGSARKKAILGWEMAQHPHPNLTHHGESTRRS</sequence>
<protein>
    <recommendedName>
        <fullName evidence="3">methylated-DNA--[protein]-cysteine S-methyltransferase</fullName>
        <ecNumber evidence="3">2.1.1.63</ecNumber>
    </recommendedName>
</protein>
<dbReference type="InterPro" id="IPR001497">
    <property type="entry name" value="MethylDNA_cys_MeTrfase_AS"/>
</dbReference>
<dbReference type="Proteomes" id="UP000614469">
    <property type="component" value="Unassembled WGS sequence"/>
</dbReference>
<keyword evidence="8" id="KW-0804">Transcription</keyword>
<dbReference type="PROSITE" id="PS01124">
    <property type="entry name" value="HTH_ARAC_FAMILY_2"/>
    <property type="match status" value="1"/>
</dbReference>
<dbReference type="AlphaFoldDB" id="A0A8J6TII7"/>